<dbReference type="OMA" id="WPYKWEG"/>
<reference evidence="14" key="1">
    <citation type="journal article" date="2010" name="Genome Biol.">
        <title>Genome sequence of the necrotrophic plant pathogen Pythium ultimum reveals original pathogenicity mechanisms and effector repertoire.</title>
        <authorList>
            <person name="Levesque C.A."/>
            <person name="Brouwer H."/>
            <person name="Cano L."/>
            <person name="Hamilton J.P."/>
            <person name="Holt C."/>
            <person name="Huitema E."/>
            <person name="Raffaele S."/>
            <person name="Robideau G.P."/>
            <person name="Thines M."/>
            <person name="Win J."/>
            <person name="Zerillo M.M."/>
            <person name="Beakes G.W."/>
            <person name="Boore J.L."/>
            <person name="Busam D."/>
            <person name="Dumas B."/>
            <person name="Ferriera S."/>
            <person name="Fuerstenberg S.I."/>
            <person name="Gachon C.M."/>
            <person name="Gaulin E."/>
            <person name="Govers F."/>
            <person name="Grenville-Briggs L."/>
            <person name="Horner N."/>
            <person name="Hostetler J."/>
            <person name="Jiang R.H."/>
            <person name="Johnson J."/>
            <person name="Krajaejun T."/>
            <person name="Lin H."/>
            <person name="Meijer H.J."/>
            <person name="Moore B."/>
            <person name="Morris P."/>
            <person name="Phuntmart V."/>
            <person name="Puiu D."/>
            <person name="Shetty J."/>
            <person name="Stajich J.E."/>
            <person name="Tripathy S."/>
            <person name="Wawra S."/>
            <person name="van West P."/>
            <person name="Whitty B.R."/>
            <person name="Coutinho P.M."/>
            <person name="Henrissat B."/>
            <person name="Martin F."/>
            <person name="Thomas P.D."/>
            <person name="Tyler B.M."/>
            <person name="De Vries R.P."/>
            <person name="Kamoun S."/>
            <person name="Yandell M."/>
            <person name="Tisserat N."/>
            <person name="Buell C.R."/>
        </authorList>
    </citation>
    <scope>NUCLEOTIDE SEQUENCE</scope>
    <source>
        <strain evidence="14">DAOM:BR144</strain>
    </source>
</reference>
<dbReference type="GO" id="GO:0006508">
    <property type="term" value="P:proteolysis"/>
    <property type="evidence" value="ECO:0007669"/>
    <property type="project" value="UniProtKB-KW"/>
</dbReference>
<dbReference type="FunFam" id="3.40.630.10:FF:000084">
    <property type="entry name" value="Carboxypeptidase B2"/>
    <property type="match status" value="1"/>
</dbReference>
<evidence type="ECO:0000256" key="7">
    <source>
        <dbReference type="ARBA" id="ARBA00022801"/>
    </source>
</evidence>
<dbReference type="VEuPathDB" id="FungiDB:PYU1_G013225"/>
<evidence type="ECO:0000256" key="10">
    <source>
        <dbReference type="PROSITE-ProRule" id="PRU01379"/>
    </source>
</evidence>
<dbReference type="Gene3D" id="3.40.630.10">
    <property type="entry name" value="Zn peptidases"/>
    <property type="match status" value="1"/>
</dbReference>
<keyword evidence="9" id="KW-0482">Metalloprotease</keyword>
<comment type="cofactor">
    <cofactor evidence="1">
        <name>Zn(2+)</name>
        <dbReference type="ChEBI" id="CHEBI:29105"/>
    </cofactor>
</comment>
<evidence type="ECO:0000256" key="6">
    <source>
        <dbReference type="ARBA" id="ARBA00022729"/>
    </source>
</evidence>
<evidence type="ECO:0000256" key="8">
    <source>
        <dbReference type="ARBA" id="ARBA00022833"/>
    </source>
</evidence>
<dbReference type="SUPFAM" id="SSF53187">
    <property type="entry name" value="Zn-dependent exopeptidases"/>
    <property type="match status" value="1"/>
</dbReference>
<reference evidence="14" key="2">
    <citation type="submission" date="2010-04" db="EMBL/GenBank/DDBJ databases">
        <authorList>
            <person name="Buell R."/>
            <person name="Hamilton J."/>
            <person name="Hostetler J."/>
        </authorList>
    </citation>
    <scope>NUCLEOTIDE SEQUENCE [LARGE SCALE GENOMIC DNA]</scope>
    <source>
        <strain evidence="14">DAOM:BR144</strain>
    </source>
</reference>
<dbReference type="Proteomes" id="UP000019132">
    <property type="component" value="Unassembled WGS sequence"/>
</dbReference>
<reference evidence="13" key="3">
    <citation type="submission" date="2015-02" db="UniProtKB">
        <authorList>
            <consortium name="EnsemblProtists"/>
        </authorList>
    </citation>
    <scope>IDENTIFICATION</scope>
    <source>
        <strain evidence="13">DAOM BR144</strain>
    </source>
</reference>
<dbReference type="HOGENOM" id="CLU_019326_6_0_1"/>
<dbReference type="EnsemblProtists" id="PYU1_T013254">
    <property type="protein sequence ID" value="PYU1_T013254"/>
    <property type="gene ID" value="PYU1_G013225"/>
</dbReference>
<feature type="domain" description="Peptidase M14" evidence="12">
    <location>
        <begin position="144"/>
        <end position="436"/>
    </location>
</feature>
<dbReference type="STRING" id="431595.K3X7Q5"/>
<keyword evidence="7" id="KW-0378">Hydrolase</keyword>
<feature type="chain" id="PRO_5003871987" description="Peptidase M14 domain-containing protein" evidence="11">
    <location>
        <begin position="21"/>
        <end position="441"/>
    </location>
</feature>
<evidence type="ECO:0000256" key="11">
    <source>
        <dbReference type="SAM" id="SignalP"/>
    </source>
</evidence>
<dbReference type="InterPro" id="IPR000834">
    <property type="entry name" value="Peptidase_M14"/>
</dbReference>
<accession>K3X7Q5</accession>
<dbReference type="GO" id="GO:0008270">
    <property type="term" value="F:zinc ion binding"/>
    <property type="evidence" value="ECO:0007669"/>
    <property type="project" value="InterPro"/>
</dbReference>
<sequence>MKIFMSLAVLVAAVVAKVVADDAAAVKQLYHVTLPKAVFDSALASFGDDLDVWEVKTADDDKTTVKADIYTTQDVINKFYTAKPKYHLLDDTVPSAVTVERDPVDTAALIQQEASTLATCTTATRRHLQAISATKYIDNAFFDCWRTADEVYAFLDTLVTENPTTFSKIASVATSIEGRTIPAYKIATGGAGKKAIYIQGLIHAREWHAGSTTFYAIAALLDGLRNGDAAITSILNQYDWYFVPIVNIDGFRFTFSNTRLWRKNRRKVSGSTYGVDLNRNFGPQAYFGKAGDGPSSETYPGTAPLSEPETAGIFKFLKTLPLAGAIDIHSYSNLVLRPYGIQYAEAAAPYGAKLKTLGDNVKTAVQANSTVKYTSQTAAALYLCYGTVLDSIFLEFNKTASLSFEMEGSSFVVDKAQIRPGGQHVFQGIVQFAKELPAYYS</sequence>
<evidence type="ECO:0000256" key="1">
    <source>
        <dbReference type="ARBA" id="ARBA00001947"/>
    </source>
</evidence>
<dbReference type="eggNOG" id="KOG2650">
    <property type="taxonomic scope" value="Eukaryota"/>
</dbReference>
<evidence type="ECO:0000256" key="9">
    <source>
        <dbReference type="ARBA" id="ARBA00023049"/>
    </source>
</evidence>
<evidence type="ECO:0000313" key="13">
    <source>
        <dbReference type="EnsemblProtists" id="PYU1_T013254"/>
    </source>
</evidence>
<name>K3X7Q5_GLOUD</name>
<evidence type="ECO:0000313" key="14">
    <source>
        <dbReference type="Proteomes" id="UP000019132"/>
    </source>
</evidence>
<evidence type="ECO:0000256" key="2">
    <source>
        <dbReference type="ARBA" id="ARBA00005988"/>
    </source>
</evidence>
<keyword evidence="14" id="KW-1185">Reference proteome</keyword>
<feature type="signal peptide" evidence="11">
    <location>
        <begin position="1"/>
        <end position="20"/>
    </location>
</feature>
<dbReference type="EMBL" id="GL376627">
    <property type="status" value="NOT_ANNOTATED_CDS"/>
    <property type="molecule type" value="Genomic_DNA"/>
</dbReference>
<evidence type="ECO:0000256" key="3">
    <source>
        <dbReference type="ARBA" id="ARBA00022645"/>
    </source>
</evidence>
<dbReference type="PANTHER" id="PTHR11705:SF143">
    <property type="entry name" value="SLL0236 PROTEIN"/>
    <property type="match status" value="1"/>
</dbReference>
<dbReference type="PANTHER" id="PTHR11705">
    <property type="entry name" value="PROTEASE FAMILY M14 CARBOXYPEPTIDASE A,B"/>
    <property type="match status" value="1"/>
</dbReference>
<keyword evidence="4" id="KW-0645">Protease</keyword>
<feature type="active site" description="Proton donor/acceptor" evidence="10">
    <location>
        <position position="405"/>
    </location>
</feature>
<evidence type="ECO:0000256" key="4">
    <source>
        <dbReference type="ARBA" id="ARBA00022670"/>
    </source>
</evidence>
<dbReference type="AlphaFoldDB" id="K3X7Q5"/>
<comment type="similarity">
    <text evidence="2 10">Belongs to the peptidase M14 family.</text>
</comment>
<keyword evidence="8" id="KW-0862">Zinc</keyword>
<dbReference type="PRINTS" id="PR00765">
    <property type="entry name" value="CRBOXYPTASEA"/>
</dbReference>
<proteinExistence type="inferred from homology"/>
<keyword evidence="5" id="KW-0479">Metal-binding</keyword>
<dbReference type="PROSITE" id="PS52035">
    <property type="entry name" value="PEPTIDASE_M14"/>
    <property type="match status" value="1"/>
</dbReference>
<evidence type="ECO:0000259" key="12">
    <source>
        <dbReference type="PROSITE" id="PS52035"/>
    </source>
</evidence>
<evidence type="ECO:0000256" key="5">
    <source>
        <dbReference type="ARBA" id="ARBA00022723"/>
    </source>
</evidence>
<protein>
    <recommendedName>
        <fullName evidence="12">Peptidase M14 domain-containing protein</fullName>
    </recommendedName>
</protein>
<keyword evidence="6 11" id="KW-0732">Signal</keyword>
<keyword evidence="3" id="KW-0121">Carboxypeptidase</keyword>
<dbReference type="Pfam" id="PF00246">
    <property type="entry name" value="Peptidase_M14"/>
    <property type="match status" value="1"/>
</dbReference>
<dbReference type="InParanoid" id="K3X7Q5"/>
<dbReference type="GO" id="GO:0004181">
    <property type="term" value="F:metallocarboxypeptidase activity"/>
    <property type="evidence" value="ECO:0007669"/>
    <property type="project" value="InterPro"/>
</dbReference>
<dbReference type="SMART" id="SM00631">
    <property type="entry name" value="Zn_pept"/>
    <property type="match status" value="1"/>
</dbReference>
<dbReference type="GO" id="GO:0005615">
    <property type="term" value="C:extracellular space"/>
    <property type="evidence" value="ECO:0007669"/>
    <property type="project" value="TreeGrafter"/>
</dbReference>
<organism evidence="13 14">
    <name type="scientific">Globisporangium ultimum (strain ATCC 200006 / CBS 805.95 / DAOM BR144)</name>
    <name type="common">Pythium ultimum</name>
    <dbReference type="NCBI Taxonomy" id="431595"/>
    <lineage>
        <taxon>Eukaryota</taxon>
        <taxon>Sar</taxon>
        <taxon>Stramenopiles</taxon>
        <taxon>Oomycota</taxon>
        <taxon>Peronosporomycetes</taxon>
        <taxon>Pythiales</taxon>
        <taxon>Pythiaceae</taxon>
        <taxon>Globisporangium</taxon>
    </lineage>
</organism>